<reference evidence="1 2" key="1">
    <citation type="journal article" date="2024" name="G3 (Bethesda)">
        <title>Genome assembly of Hibiscus sabdariffa L. provides insights into metabolisms of medicinal natural products.</title>
        <authorList>
            <person name="Kim T."/>
        </authorList>
    </citation>
    <scope>NUCLEOTIDE SEQUENCE [LARGE SCALE GENOMIC DNA]</scope>
    <source>
        <strain evidence="1">TK-2024</strain>
        <tissue evidence="1">Old leaves</tissue>
    </source>
</reference>
<organism evidence="1 2">
    <name type="scientific">Hibiscus sabdariffa</name>
    <name type="common">roselle</name>
    <dbReference type="NCBI Taxonomy" id="183260"/>
    <lineage>
        <taxon>Eukaryota</taxon>
        <taxon>Viridiplantae</taxon>
        <taxon>Streptophyta</taxon>
        <taxon>Embryophyta</taxon>
        <taxon>Tracheophyta</taxon>
        <taxon>Spermatophyta</taxon>
        <taxon>Magnoliopsida</taxon>
        <taxon>eudicotyledons</taxon>
        <taxon>Gunneridae</taxon>
        <taxon>Pentapetalae</taxon>
        <taxon>rosids</taxon>
        <taxon>malvids</taxon>
        <taxon>Malvales</taxon>
        <taxon>Malvaceae</taxon>
        <taxon>Malvoideae</taxon>
        <taxon>Hibiscus</taxon>
    </lineage>
</organism>
<accession>A0ABR2G7G4</accession>
<protein>
    <submittedName>
        <fullName evidence="1">Uncharacterized protein</fullName>
    </submittedName>
</protein>
<evidence type="ECO:0000313" key="1">
    <source>
        <dbReference type="EMBL" id="KAK8596522.1"/>
    </source>
</evidence>
<comment type="caution">
    <text evidence="1">The sequence shown here is derived from an EMBL/GenBank/DDBJ whole genome shotgun (WGS) entry which is preliminary data.</text>
</comment>
<evidence type="ECO:0000313" key="2">
    <source>
        <dbReference type="Proteomes" id="UP001472677"/>
    </source>
</evidence>
<dbReference type="EMBL" id="JBBPBM010000002">
    <property type="protein sequence ID" value="KAK8596522.1"/>
    <property type="molecule type" value="Genomic_DNA"/>
</dbReference>
<name>A0ABR2G7G4_9ROSI</name>
<keyword evidence="2" id="KW-1185">Reference proteome</keyword>
<gene>
    <name evidence="1" type="ORF">V6N12_065008</name>
</gene>
<proteinExistence type="predicted"/>
<dbReference type="Proteomes" id="UP001472677">
    <property type="component" value="Unassembled WGS sequence"/>
</dbReference>
<sequence>MTPPSPISVADRWIGLKPQYGIHRRASNRRRPPWPRIVRVIMDCVGANEEGLFDEGGKTIEARFSEYGWKLRVDDEW</sequence>